<organism evidence="2">
    <name type="scientific">Christensenia aesculifolia</name>
    <dbReference type="NCBI Taxonomy" id="491817"/>
    <lineage>
        <taxon>Eukaryota</taxon>
        <taxon>Viridiplantae</taxon>
        <taxon>Streptophyta</taxon>
        <taxon>Embryophyta</taxon>
        <taxon>Tracheophyta</taxon>
        <taxon>Polypodiopsida</taxon>
        <taxon>Marattiidae</taxon>
        <taxon>Marattiales</taxon>
        <taxon>Marattiaceae</taxon>
        <taxon>Christensenia</taxon>
    </lineage>
</organism>
<geneLocation type="chloroplast" evidence="2"/>
<dbReference type="Pfam" id="PF07444">
    <property type="entry name" value="Ycf66_N"/>
    <property type="match status" value="1"/>
</dbReference>
<evidence type="ECO:0000256" key="1">
    <source>
        <dbReference type="SAM" id="Phobius"/>
    </source>
</evidence>
<sequence length="171" mass="19931">MIHMELGPSTIVGIGLIIIGILLYVFIKRKPNVSRYYDFFFSSIGLVCGGILIFQGWRLDPILLLSQILLSGTTIFFITENLILREKKFNEIDSLLKRENRTLSDNNRLLNFLKKDLIYKEMILDEEKTSPRRWKKISYTISISYGDGIKYGDGIRYSSNIQKRRKLNGWD</sequence>
<dbReference type="EMBL" id="MN412587">
    <property type="protein sequence ID" value="QNH93663.1"/>
    <property type="molecule type" value="Genomic_DNA"/>
</dbReference>
<keyword evidence="1" id="KW-0812">Transmembrane</keyword>
<accession>A0A7G7YGP3</accession>
<gene>
    <name evidence="2" type="primary">ycf66</name>
</gene>
<feature type="transmembrane region" description="Helical" evidence="1">
    <location>
        <begin position="39"/>
        <end position="57"/>
    </location>
</feature>
<reference evidence="2" key="1">
    <citation type="journal article" date="2020" name="Cladistics">
        <title>Exploring the phylogeny of the marattialean ferns.</title>
        <authorList>
            <person name="Lehtonen S."/>
            <person name="Poczai P."/>
            <person name="Sablok G."/>
            <person name="Hyvoenen J."/>
            <person name="Karger D.N."/>
            <person name="Flores J."/>
        </authorList>
    </citation>
    <scope>NUCLEOTIDE SEQUENCE</scope>
</reference>
<evidence type="ECO:0000313" key="2">
    <source>
        <dbReference type="EMBL" id="QNH93663.1"/>
    </source>
</evidence>
<keyword evidence="1" id="KW-1133">Transmembrane helix</keyword>
<proteinExistence type="predicted"/>
<keyword evidence="2" id="KW-0934">Plastid</keyword>
<feature type="transmembrane region" description="Helical" evidence="1">
    <location>
        <begin position="63"/>
        <end position="84"/>
    </location>
</feature>
<name>A0A7G7YGP3_9MONI</name>
<dbReference type="AlphaFoldDB" id="A0A7G7YGP3"/>
<keyword evidence="1" id="KW-0472">Membrane</keyword>
<protein>
    <submittedName>
        <fullName evidence="2">Hypothetical chloroplast RF66</fullName>
    </submittedName>
</protein>
<keyword evidence="2" id="KW-0150">Chloroplast</keyword>
<dbReference type="InterPro" id="IPR010004">
    <property type="entry name" value="Uncharacterised_Ycf66"/>
</dbReference>
<feature type="transmembrane region" description="Helical" evidence="1">
    <location>
        <begin position="6"/>
        <end position="27"/>
    </location>
</feature>